<feature type="compositionally biased region" description="Basic residues" evidence="1">
    <location>
        <begin position="87"/>
        <end position="104"/>
    </location>
</feature>
<dbReference type="RefSeq" id="WP_379569267.1">
    <property type="nucleotide sequence ID" value="NZ_JBHUFV010000004.1"/>
</dbReference>
<gene>
    <name evidence="2" type="ORF">ACFSKW_04050</name>
</gene>
<organism evidence="2 3">
    <name type="scientific">Nonomuraea mangrovi</name>
    <dbReference type="NCBI Taxonomy" id="2316207"/>
    <lineage>
        <taxon>Bacteria</taxon>
        <taxon>Bacillati</taxon>
        <taxon>Actinomycetota</taxon>
        <taxon>Actinomycetes</taxon>
        <taxon>Streptosporangiales</taxon>
        <taxon>Streptosporangiaceae</taxon>
        <taxon>Nonomuraea</taxon>
    </lineage>
</organism>
<dbReference type="Proteomes" id="UP001597368">
    <property type="component" value="Unassembled WGS sequence"/>
</dbReference>
<evidence type="ECO:0000256" key="1">
    <source>
        <dbReference type="SAM" id="MobiDB-lite"/>
    </source>
</evidence>
<feature type="compositionally biased region" description="Basic and acidic residues" evidence="1">
    <location>
        <begin position="18"/>
        <end position="30"/>
    </location>
</feature>
<comment type="caution">
    <text evidence="2">The sequence shown here is derived from an EMBL/GenBank/DDBJ whole genome shotgun (WGS) entry which is preliminary data.</text>
</comment>
<proteinExistence type="predicted"/>
<dbReference type="EMBL" id="JBHUFV010000004">
    <property type="protein sequence ID" value="MFD1930647.1"/>
    <property type="molecule type" value="Genomic_DNA"/>
</dbReference>
<feature type="region of interest" description="Disordered" evidence="1">
    <location>
        <begin position="1"/>
        <end position="121"/>
    </location>
</feature>
<evidence type="ECO:0000313" key="3">
    <source>
        <dbReference type="Proteomes" id="UP001597368"/>
    </source>
</evidence>
<accession>A0ABW4SM63</accession>
<feature type="compositionally biased region" description="Basic residues" evidence="1">
    <location>
        <begin position="60"/>
        <end position="74"/>
    </location>
</feature>
<keyword evidence="3" id="KW-1185">Reference proteome</keyword>
<sequence length="121" mass="13585">MEVQDTLCPWNAGRHHPHADGESVTCERTRARPAPAADLRRPGCGTPLAAGGGWWAQPAPRHHRPPHRGRRRARPAVEDQAQQRLADRRRRRHRSAARPSHLRRKEAISASAAWPGGEDSW</sequence>
<evidence type="ECO:0000313" key="2">
    <source>
        <dbReference type="EMBL" id="MFD1930647.1"/>
    </source>
</evidence>
<reference evidence="3" key="1">
    <citation type="journal article" date="2019" name="Int. J. Syst. Evol. Microbiol.">
        <title>The Global Catalogue of Microorganisms (GCM) 10K type strain sequencing project: providing services to taxonomists for standard genome sequencing and annotation.</title>
        <authorList>
            <consortium name="The Broad Institute Genomics Platform"/>
            <consortium name="The Broad Institute Genome Sequencing Center for Infectious Disease"/>
            <person name="Wu L."/>
            <person name="Ma J."/>
        </authorList>
    </citation>
    <scope>NUCLEOTIDE SEQUENCE [LARGE SCALE GENOMIC DNA]</scope>
    <source>
        <strain evidence="3">ICMP 6774ER</strain>
    </source>
</reference>
<protein>
    <submittedName>
        <fullName evidence="2">Uncharacterized protein</fullName>
    </submittedName>
</protein>
<name>A0ABW4SM63_9ACTN</name>